<dbReference type="OrthoDB" id="257098at2"/>
<evidence type="ECO:0000313" key="3">
    <source>
        <dbReference type="EMBL" id="EOQ96942.1"/>
    </source>
</evidence>
<dbReference type="GO" id="GO:0016787">
    <property type="term" value="F:hydrolase activity"/>
    <property type="evidence" value="ECO:0007669"/>
    <property type="project" value="UniProtKB-KW"/>
</dbReference>
<dbReference type="Proteomes" id="UP000013984">
    <property type="component" value="Unassembled WGS sequence"/>
</dbReference>
<dbReference type="EC" id="3.-.-.-" evidence="3"/>
<dbReference type="EMBL" id="AOGZ02000014">
    <property type="protein sequence ID" value="EOQ96942.1"/>
    <property type="molecule type" value="Genomic_DNA"/>
</dbReference>
<keyword evidence="1 3" id="KW-0378">Hydrolase</keyword>
<keyword evidence="4" id="KW-1185">Reference proteome</keyword>
<proteinExistence type="predicted"/>
<dbReference type="Pfam" id="PF00857">
    <property type="entry name" value="Isochorismatase"/>
    <property type="match status" value="1"/>
</dbReference>
<dbReference type="Gene3D" id="3.40.50.850">
    <property type="entry name" value="Isochorismatase-like"/>
    <property type="match status" value="1"/>
</dbReference>
<dbReference type="InterPro" id="IPR050272">
    <property type="entry name" value="Isochorismatase-like_hydrls"/>
</dbReference>
<protein>
    <submittedName>
        <fullName evidence="3">Isochorismatase family protein</fullName>
        <ecNumber evidence="3">3.-.-.-</ecNumber>
    </submittedName>
</protein>
<dbReference type="InterPro" id="IPR036380">
    <property type="entry name" value="Isochorismatase-like_sf"/>
</dbReference>
<dbReference type="STRING" id="1218599.LEP1GSC195_2897"/>
<dbReference type="CDD" id="cd01014">
    <property type="entry name" value="nicotinamidase_related"/>
    <property type="match status" value="1"/>
</dbReference>
<dbReference type="SUPFAM" id="SSF52499">
    <property type="entry name" value="Isochorismatase-like hydrolases"/>
    <property type="match status" value="1"/>
</dbReference>
<organism evidence="3 4">
    <name type="scientific">Leptospira wolbachii serovar Codice str. CDC</name>
    <dbReference type="NCBI Taxonomy" id="1218599"/>
    <lineage>
        <taxon>Bacteria</taxon>
        <taxon>Pseudomonadati</taxon>
        <taxon>Spirochaetota</taxon>
        <taxon>Spirochaetia</taxon>
        <taxon>Leptospirales</taxon>
        <taxon>Leptospiraceae</taxon>
        <taxon>Leptospira</taxon>
    </lineage>
</organism>
<accession>R9A4B3</accession>
<dbReference type="PANTHER" id="PTHR43540">
    <property type="entry name" value="PEROXYUREIDOACRYLATE/UREIDOACRYLATE AMIDOHYDROLASE-RELATED"/>
    <property type="match status" value="1"/>
</dbReference>
<evidence type="ECO:0000256" key="1">
    <source>
        <dbReference type="ARBA" id="ARBA00022801"/>
    </source>
</evidence>
<gene>
    <name evidence="3" type="ORF">LEP1GSC195_2897</name>
</gene>
<comment type="caution">
    <text evidence="3">The sequence shown here is derived from an EMBL/GenBank/DDBJ whole genome shotgun (WGS) entry which is preliminary data.</text>
</comment>
<evidence type="ECO:0000259" key="2">
    <source>
        <dbReference type="Pfam" id="PF00857"/>
    </source>
</evidence>
<sequence>MKTALMVIDVQNDYFPNGKMELSDSIPASIQIKKILQHFRNEALPIIHIKHISTRPGSTFFLPDTFGVEFQENVLPTSDEKIIIKHYPNSFRETELNSYLKDNHISKLVITGMMTHMCIDTTVRAAYDLGYECIVVKDCCATKILKIDEDEISAENVHNAFMAALNGVFSKVLTTKLILEMPFK</sequence>
<dbReference type="RefSeq" id="WP_015682262.1">
    <property type="nucleotide sequence ID" value="NZ_AOGZ02000014.1"/>
</dbReference>
<feature type="domain" description="Isochorismatase-like" evidence="2">
    <location>
        <begin position="3"/>
        <end position="175"/>
    </location>
</feature>
<reference evidence="3" key="1">
    <citation type="submission" date="2013-04" db="EMBL/GenBank/DDBJ databases">
        <authorList>
            <person name="Harkins D.M."/>
            <person name="Durkin A.S."/>
            <person name="Brinkac L.M."/>
            <person name="Haft D.H."/>
            <person name="Selengut J.D."/>
            <person name="Sanka R."/>
            <person name="DePew J."/>
            <person name="Purushe J."/>
            <person name="Galloway R.L."/>
            <person name="Vinetz J.M."/>
            <person name="Sutton G.G."/>
            <person name="Nierman W.C."/>
            <person name="Fouts D.E."/>
        </authorList>
    </citation>
    <scope>NUCLEOTIDE SEQUENCE [LARGE SCALE GENOMIC DNA]</scope>
    <source>
        <strain evidence="3">CDC</strain>
    </source>
</reference>
<name>R9A4B3_9LEPT</name>
<dbReference type="InterPro" id="IPR000868">
    <property type="entry name" value="Isochorismatase-like_dom"/>
</dbReference>
<dbReference type="AlphaFoldDB" id="R9A4B3"/>
<dbReference type="PANTHER" id="PTHR43540:SF1">
    <property type="entry name" value="ISOCHORISMATASE HYDROLASE"/>
    <property type="match status" value="1"/>
</dbReference>
<evidence type="ECO:0000313" key="4">
    <source>
        <dbReference type="Proteomes" id="UP000013984"/>
    </source>
</evidence>